<feature type="region of interest" description="Disordered" evidence="1">
    <location>
        <begin position="42"/>
        <end position="76"/>
    </location>
</feature>
<name>A0AB34J900_PRYPA</name>
<protein>
    <submittedName>
        <fullName evidence="2">Uncharacterized protein</fullName>
    </submittedName>
</protein>
<proteinExistence type="predicted"/>
<sequence>MAEGKRRREVAGGGEERAVAPRYASAVVAKRLLADALAPRAARPALRRGEAEARGAAGRGGGGGSHPPRWARKRMRVRRVGKPPGCVVGARSRERLVLREEGGGRVEVSEAELMPVLPEVGGRAWLLDDGGEVEVVRVGEEEGRVTVRLPPGEGGVLLTCSRWDLCEVQQ</sequence>
<evidence type="ECO:0000313" key="3">
    <source>
        <dbReference type="Proteomes" id="UP001515480"/>
    </source>
</evidence>
<dbReference type="Proteomes" id="UP001515480">
    <property type="component" value="Unassembled WGS sequence"/>
</dbReference>
<dbReference type="AlphaFoldDB" id="A0AB34J900"/>
<reference evidence="2 3" key="1">
    <citation type="journal article" date="2024" name="Science">
        <title>Giant polyketide synthase enzymes in the biosynthesis of giant marine polyether toxins.</title>
        <authorList>
            <person name="Fallon T.R."/>
            <person name="Shende V.V."/>
            <person name="Wierzbicki I.H."/>
            <person name="Pendleton A.L."/>
            <person name="Watervoot N.F."/>
            <person name="Auber R.P."/>
            <person name="Gonzalez D.J."/>
            <person name="Wisecaver J.H."/>
            <person name="Moore B.S."/>
        </authorList>
    </citation>
    <scope>NUCLEOTIDE SEQUENCE [LARGE SCALE GENOMIC DNA]</scope>
    <source>
        <strain evidence="2 3">12B1</strain>
    </source>
</reference>
<dbReference type="EMBL" id="JBGBPQ010000011">
    <property type="protein sequence ID" value="KAL1515833.1"/>
    <property type="molecule type" value="Genomic_DNA"/>
</dbReference>
<evidence type="ECO:0000313" key="2">
    <source>
        <dbReference type="EMBL" id="KAL1515833.1"/>
    </source>
</evidence>
<organism evidence="2 3">
    <name type="scientific">Prymnesium parvum</name>
    <name type="common">Toxic golden alga</name>
    <dbReference type="NCBI Taxonomy" id="97485"/>
    <lineage>
        <taxon>Eukaryota</taxon>
        <taxon>Haptista</taxon>
        <taxon>Haptophyta</taxon>
        <taxon>Prymnesiophyceae</taxon>
        <taxon>Prymnesiales</taxon>
        <taxon>Prymnesiaceae</taxon>
        <taxon>Prymnesium</taxon>
    </lineage>
</organism>
<comment type="caution">
    <text evidence="2">The sequence shown here is derived from an EMBL/GenBank/DDBJ whole genome shotgun (WGS) entry which is preliminary data.</text>
</comment>
<accession>A0AB34J900</accession>
<keyword evidence="3" id="KW-1185">Reference proteome</keyword>
<evidence type="ECO:0000256" key="1">
    <source>
        <dbReference type="SAM" id="MobiDB-lite"/>
    </source>
</evidence>
<gene>
    <name evidence="2" type="ORF">AB1Y20_002449</name>
</gene>